<gene>
    <name evidence="1" type="ORF">SAMN05216463_10374</name>
</gene>
<dbReference type="Proteomes" id="UP000184130">
    <property type="component" value="Unassembled WGS sequence"/>
</dbReference>
<dbReference type="AlphaFoldDB" id="A0A1M6SAQ0"/>
<evidence type="ECO:0000313" key="2">
    <source>
        <dbReference type="Proteomes" id="UP000184130"/>
    </source>
</evidence>
<proteinExistence type="predicted"/>
<sequence length="176" mass="21264">MNKSIYELKIVQTERNWFTVRRYPRYDTTVSYQILYYTLEEIEAYIKTAVEKKVFRDLICFMVYEYTLNMLDSIDVKPRVFDNEGNEACNIRYKAGDFVEIFSNDEIVLGVVSEIMEDGCTVMTDKRLNSCRHMDFEYLFKPHYKIPVRTEIRLRKAYEHYLAHKMRNIKEIKTKK</sequence>
<protein>
    <submittedName>
        <fullName evidence="1">Uncharacterized protein</fullName>
    </submittedName>
</protein>
<organism evidence="1 2">
    <name type="scientific">Xylanibacter ruminicola</name>
    <name type="common">Prevotella ruminicola</name>
    <dbReference type="NCBI Taxonomy" id="839"/>
    <lineage>
        <taxon>Bacteria</taxon>
        <taxon>Pseudomonadati</taxon>
        <taxon>Bacteroidota</taxon>
        <taxon>Bacteroidia</taxon>
        <taxon>Bacteroidales</taxon>
        <taxon>Prevotellaceae</taxon>
        <taxon>Xylanibacter</taxon>
    </lineage>
</organism>
<dbReference type="EMBL" id="FRBD01000003">
    <property type="protein sequence ID" value="SHK41709.1"/>
    <property type="molecule type" value="Genomic_DNA"/>
</dbReference>
<dbReference type="RefSeq" id="WP_073204857.1">
    <property type="nucleotide sequence ID" value="NZ_FRBD01000003.1"/>
</dbReference>
<accession>A0A1M6SAQ0</accession>
<reference evidence="1 2" key="1">
    <citation type="submission" date="2016-11" db="EMBL/GenBank/DDBJ databases">
        <authorList>
            <person name="Jaros S."/>
            <person name="Januszkiewicz K."/>
            <person name="Wedrychowicz H."/>
        </authorList>
    </citation>
    <scope>NUCLEOTIDE SEQUENCE [LARGE SCALE GENOMIC DNA]</scope>
    <source>
        <strain evidence="1 2">KHT3</strain>
    </source>
</reference>
<name>A0A1M6SAQ0_XYLRU</name>
<evidence type="ECO:0000313" key="1">
    <source>
        <dbReference type="EMBL" id="SHK41709.1"/>
    </source>
</evidence>